<sequence length="244" mass="27132">MYAYTYITIFSLGMSVWCVLGMVVSVYIPNKFVALSSPIILSYLLTEVTVLRDINMSFERGKIHGLVGRNGSGKTMLLKCICGLVIPTSGEIIVDNKRIGKDIDIPDNLGAIIESPGFLPNYNAYMNLKFLSMINSKVTKEEIYKILEKVGLDPKSKKHVGKFSLGMKQRLGLAQALMEDPDILILDEPMNGLDKHGVSEMRDILLSISKENKTIILASHNSEDIDILCEHVYEMDGGIFAQIK</sequence>
<name>A0A1M5YMT1_9CLOT</name>
<keyword evidence="3" id="KW-0547">Nucleotide-binding</keyword>
<dbReference type="InterPro" id="IPR003439">
    <property type="entry name" value="ABC_transporter-like_ATP-bd"/>
</dbReference>
<evidence type="ECO:0000313" key="7">
    <source>
        <dbReference type="EMBL" id="SHI13281.1"/>
    </source>
</evidence>
<reference evidence="7 8" key="1">
    <citation type="submission" date="2016-11" db="EMBL/GenBank/DDBJ databases">
        <authorList>
            <person name="Jaros S."/>
            <person name="Januszkiewicz K."/>
            <person name="Wedrychowicz H."/>
        </authorList>
    </citation>
    <scope>NUCLEOTIDE SEQUENCE [LARGE SCALE GENOMIC DNA]</scope>
    <source>
        <strain evidence="7 8">DSM 3089</strain>
    </source>
</reference>
<dbReference type="InterPro" id="IPR027417">
    <property type="entry name" value="P-loop_NTPase"/>
</dbReference>
<dbReference type="GO" id="GO:0005524">
    <property type="term" value="F:ATP binding"/>
    <property type="evidence" value="ECO:0007669"/>
    <property type="project" value="UniProtKB-KW"/>
</dbReference>
<keyword evidence="5" id="KW-1133">Transmembrane helix</keyword>
<dbReference type="PANTHER" id="PTHR43335">
    <property type="entry name" value="ABC TRANSPORTER, ATP-BINDING PROTEIN"/>
    <property type="match status" value="1"/>
</dbReference>
<dbReference type="EMBL" id="FQXP01000021">
    <property type="protein sequence ID" value="SHI13281.1"/>
    <property type="molecule type" value="Genomic_DNA"/>
</dbReference>
<comment type="similarity">
    <text evidence="1">Belongs to the ABC transporter superfamily.</text>
</comment>
<feature type="domain" description="ABC transporter" evidence="6">
    <location>
        <begin position="35"/>
        <end position="243"/>
    </location>
</feature>
<evidence type="ECO:0000259" key="6">
    <source>
        <dbReference type="PROSITE" id="PS50893"/>
    </source>
</evidence>
<dbReference type="STRING" id="1121306.SAMN02745196_03097"/>
<dbReference type="SUPFAM" id="SSF52540">
    <property type="entry name" value="P-loop containing nucleoside triphosphate hydrolases"/>
    <property type="match status" value="1"/>
</dbReference>
<dbReference type="Proteomes" id="UP000184526">
    <property type="component" value="Unassembled WGS sequence"/>
</dbReference>
<dbReference type="InterPro" id="IPR017871">
    <property type="entry name" value="ABC_transporter-like_CS"/>
</dbReference>
<dbReference type="Gene3D" id="3.40.50.300">
    <property type="entry name" value="P-loop containing nucleotide triphosphate hydrolases"/>
    <property type="match status" value="1"/>
</dbReference>
<accession>A0A1M5YMT1</accession>
<dbReference type="AlphaFoldDB" id="A0A1M5YMT1"/>
<protein>
    <submittedName>
        <fullName evidence="7">ABC-2 type transport system ATP-binding protein</fullName>
    </submittedName>
</protein>
<organism evidence="7 8">
    <name type="scientific">Clostridium collagenovorans DSM 3089</name>
    <dbReference type="NCBI Taxonomy" id="1121306"/>
    <lineage>
        <taxon>Bacteria</taxon>
        <taxon>Bacillati</taxon>
        <taxon>Bacillota</taxon>
        <taxon>Clostridia</taxon>
        <taxon>Eubacteriales</taxon>
        <taxon>Clostridiaceae</taxon>
        <taxon>Clostridium</taxon>
    </lineage>
</organism>
<dbReference type="GO" id="GO:0016887">
    <property type="term" value="F:ATP hydrolysis activity"/>
    <property type="evidence" value="ECO:0007669"/>
    <property type="project" value="InterPro"/>
</dbReference>
<keyword evidence="5" id="KW-0472">Membrane</keyword>
<keyword evidence="8" id="KW-1185">Reference proteome</keyword>
<evidence type="ECO:0000256" key="5">
    <source>
        <dbReference type="SAM" id="Phobius"/>
    </source>
</evidence>
<keyword evidence="4 7" id="KW-0067">ATP-binding</keyword>
<dbReference type="PROSITE" id="PS50893">
    <property type="entry name" value="ABC_TRANSPORTER_2"/>
    <property type="match status" value="1"/>
</dbReference>
<dbReference type="InterPro" id="IPR003593">
    <property type="entry name" value="AAA+_ATPase"/>
</dbReference>
<dbReference type="PROSITE" id="PS00211">
    <property type="entry name" value="ABC_TRANSPORTER_1"/>
    <property type="match status" value="1"/>
</dbReference>
<evidence type="ECO:0000313" key="8">
    <source>
        <dbReference type="Proteomes" id="UP000184526"/>
    </source>
</evidence>
<keyword evidence="5" id="KW-0812">Transmembrane</keyword>
<proteinExistence type="inferred from homology"/>
<evidence type="ECO:0000256" key="1">
    <source>
        <dbReference type="ARBA" id="ARBA00005417"/>
    </source>
</evidence>
<feature type="transmembrane region" description="Helical" evidence="5">
    <location>
        <begin position="6"/>
        <end position="28"/>
    </location>
</feature>
<dbReference type="Pfam" id="PF00005">
    <property type="entry name" value="ABC_tran"/>
    <property type="match status" value="1"/>
</dbReference>
<keyword evidence="2" id="KW-0813">Transport</keyword>
<evidence type="ECO:0000256" key="2">
    <source>
        <dbReference type="ARBA" id="ARBA00022448"/>
    </source>
</evidence>
<dbReference type="SMART" id="SM00382">
    <property type="entry name" value="AAA"/>
    <property type="match status" value="1"/>
</dbReference>
<gene>
    <name evidence="7" type="ORF">SAMN02745196_03097</name>
</gene>
<evidence type="ECO:0000256" key="3">
    <source>
        <dbReference type="ARBA" id="ARBA00022741"/>
    </source>
</evidence>
<evidence type="ECO:0000256" key="4">
    <source>
        <dbReference type="ARBA" id="ARBA00022840"/>
    </source>
</evidence>